<feature type="transmembrane region" description="Helical" evidence="1">
    <location>
        <begin position="27"/>
        <end position="49"/>
    </location>
</feature>
<organism evidence="3 4">
    <name type="scientific">Aequorivita aurantiaca</name>
    <dbReference type="NCBI Taxonomy" id="3053356"/>
    <lineage>
        <taxon>Bacteria</taxon>
        <taxon>Pseudomonadati</taxon>
        <taxon>Bacteroidota</taxon>
        <taxon>Flavobacteriia</taxon>
        <taxon>Flavobacteriales</taxon>
        <taxon>Flavobacteriaceae</taxon>
        <taxon>Aequorivita</taxon>
    </lineage>
</organism>
<feature type="domain" description="Phosphatidic acid phosphatase type 2/haloperoxidase" evidence="2">
    <location>
        <begin position="60"/>
        <end position="176"/>
    </location>
</feature>
<keyword evidence="1" id="KW-1133">Transmembrane helix</keyword>
<dbReference type="PANTHER" id="PTHR14969:SF13">
    <property type="entry name" value="AT30094P"/>
    <property type="match status" value="1"/>
</dbReference>
<accession>A0ABT8DL35</accession>
<dbReference type="Gene3D" id="1.20.144.10">
    <property type="entry name" value="Phosphatidic acid phosphatase type 2/haloperoxidase"/>
    <property type="match status" value="1"/>
</dbReference>
<dbReference type="PANTHER" id="PTHR14969">
    <property type="entry name" value="SPHINGOSINE-1-PHOSPHATE PHOSPHOHYDROLASE"/>
    <property type="match status" value="1"/>
</dbReference>
<dbReference type="SMART" id="SM00014">
    <property type="entry name" value="acidPPc"/>
    <property type="match status" value="1"/>
</dbReference>
<proteinExistence type="predicted"/>
<dbReference type="SUPFAM" id="SSF48317">
    <property type="entry name" value="Acid phosphatase/Vanadium-dependent haloperoxidase"/>
    <property type="match status" value="1"/>
</dbReference>
<evidence type="ECO:0000259" key="2">
    <source>
        <dbReference type="SMART" id="SM00014"/>
    </source>
</evidence>
<feature type="transmembrane region" description="Helical" evidence="1">
    <location>
        <begin position="135"/>
        <end position="155"/>
    </location>
</feature>
<comment type="caution">
    <text evidence="3">The sequence shown here is derived from an EMBL/GenBank/DDBJ whole genome shotgun (WGS) entry which is preliminary data.</text>
</comment>
<evidence type="ECO:0000256" key="1">
    <source>
        <dbReference type="SAM" id="Phobius"/>
    </source>
</evidence>
<feature type="transmembrane region" description="Helical" evidence="1">
    <location>
        <begin position="161"/>
        <end position="178"/>
    </location>
</feature>
<evidence type="ECO:0000313" key="4">
    <source>
        <dbReference type="Proteomes" id="UP001244787"/>
    </source>
</evidence>
<dbReference type="RefSeq" id="WP_290254759.1">
    <property type="nucleotide sequence ID" value="NZ_JAUGQQ010000005.1"/>
</dbReference>
<feature type="transmembrane region" description="Helical" evidence="1">
    <location>
        <begin position="56"/>
        <end position="75"/>
    </location>
</feature>
<dbReference type="EMBL" id="JAUGQQ010000005">
    <property type="protein sequence ID" value="MDN3724671.1"/>
    <property type="molecule type" value="Genomic_DNA"/>
</dbReference>
<reference evidence="3 4" key="1">
    <citation type="submission" date="2023-06" db="EMBL/GenBank/DDBJ databases">
        <authorList>
            <person name="Ye Y.-Q."/>
            <person name="Du Z.-J."/>
        </authorList>
    </citation>
    <scope>NUCLEOTIDE SEQUENCE [LARGE SCALE GENOMIC DNA]</scope>
    <source>
        <strain evidence="3 4">SDUM287046</strain>
    </source>
</reference>
<dbReference type="Proteomes" id="UP001244787">
    <property type="component" value="Unassembled WGS sequence"/>
</dbReference>
<dbReference type="InterPro" id="IPR000326">
    <property type="entry name" value="PAP2/HPO"/>
</dbReference>
<keyword evidence="4" id="KW-1185">Reference proteome</keyword>
<keyword evidence="1" id="KW-0812">Transmembrane</keyword>
<dbReference type="InterPro" id="IPR036938">
    <property type="entry name" value="PAP2/HPO_sf"/>
</dbReference>
<sequence>MLEELLKYDTELFLLLNNWGNPTWDGFWLFVTEKWSSIPIYAILLYLIYKNYGLKGTLVIVVCVALMITATDQVANVFKHGFRRPRPCQVAELTKQMRHIAEGCGRYGYFSAHAASSMAAAVFLGLSLQKWYKYLPFLLLVWAIATGYSRIYLGVHYPLDVISGMAFGGLVGWLFYLLQRWGQRKFKTQTAITAS</sequence>
<evidence type="ECO:0000313" key="3">
    <source>
        <dbReference type="EMBL" id="MDN3724671.1"/>
    </source>
</evidence>
<keyword evidence="1" id="KW-0472">Membrane</keyword>
<dbReference type="Pfam" id="PF01569">
    <property type="entry name" value="PAP2"/>
    <property type="match status" value="1"/>
</dbReference>
<feature type="transmembrane region" description="Helical" evidence="1">
    <location>
        <begin position="107"/>
        <end position="128"/>
    </location>
</feature>
<name>A0ABT8DL35_9FLAO</name>
<protein>
    <submittedName>
        <fullName evidence="3">Phosphatase PAP2 family protein</fullName>
    </submittedName>
</protein>
<gene>
    <name evidence="3" type="ORF">QRD02_09765</name>
</gene>